<dbReference type="PANTHER" id="PTHR47926">
    <property type="entry name" value="PENTATRICOPEPTIDE REPEAT-CONTAINING PROTEIN"/>
    <property type="match status" value="1"/>
</dbReference>
<feature type="domain" description="DYW" evidence="3">
    <location>
        <begin position="506"/>
        <end position="598"/>
    </location>
</feature>
<protein>
    <submittedName>
        <fullName evidence="5">Pentatricopeptide repeat-containing protein At5g43790</fullName>
    </submittedName>
</protein>
<proteinExistence type="predicted"/>
<dbReference type="GO" id="GO:0003723">
    <property type="term" value="F:RNA binding"/>
    <property type="evidence" value="ECO:0007669"/>
    <property type="project" value="InterPro"/>
</dbReference>
<evidence type="ECO:0000313" key="4">
    <source>
        <dbReference type="Proteomes" id="UP000504607"/>
    </source>
</evidence>
<dbReference type="FunFam" id="1.25.40.10:FF:000366">
    <property type="entry name" value="Pentatricopeptide (PPR) repeat-containing protein"/>
    <property type="match status" value="1"/>
</dbReference>
<dbReference type="InParanoid" id="A0A6I9RBW8"/>
<dbReference type="OrthoDB" id="185373at2759"/>
<dbReference type="InterPro" id="IPR046848">
    <property type="entry name" value="E_motif"/>
</dbReference>
<name>A0A6I9RBW8_ELAGV</name>
<evidence type="ECO:0000313" key="5">
    <source>
        <dbReference type="RefSeq" id="XP_010924031.1"/>
    </source>
</evidence>
<dbReference type="InterPro" id="IPR011990">
    <property type="entry name" value="TPR-like_helical_dom_sf"/>
</dbReference>
<dbReference type="Pfam" id="PF20430">
    <property type="entry name" value="Eplus_motif"/>
    <property type="match status" value="1"/>
</dbReference>
<dbReference type="GO" id="GO:0008270">
    <property type="term" value="F:zinc ion binding"/>
    <property type="evidence" value="ECO:0007669"/>
    <property type="project" value="InterPro"/>
</dbReference>
<dbReference type="AlphaFoldDB" id="A0A6I9RBW8"/>
<dbReference type="InterPro" id="IPR032867">
    <property type="entry name" value="DYW_dom"/>
</dbReference>
<sequence length="598" mass="66869">MKRSHPICDHPILLLLEAKTQTPATFKEIHAQFITSGLALHTYPLSRLLLAASLPPLSSALGLSHAASIVRRAFRPSAFLANTLLSSLAAHGHTQLALSLYSELLLSRFDSPKPNNHTYPSLLKACSQPPWLPHGLALHAHLIKCLDGGALDPFVRAALLSFYSKCGKLAICRHLFDQISQPDLPAWNCILAAYARCCNNAESNGSGMETLFLFQRLQLSSTRPNEITLVVLISACGDLGALSQGMWAHAYVERNDLVVNCFVGTALIDMYSKCGRLDLAEQVFAGLPKKDTHCYNVMIHGLAIHGHGRRVFGLFDRMRSEGVVVDDVTLVVVISACAHAGLVDKGQQYFGRMQVDFGIVPKIEHYGCFLDLLGRAGRFEEAEEVIRQMPVKPNAVMYRTLLGACRIHNKSEVRERMIENLIQLQPEHGGNYVLLSNMYADTNRWDDVRRVRKVMKDKGIDKTPGSSLVEIDGAIHEFLMGDKTHPYSKQIYSMLDEMDKKLHECGHRPSTKEVLFDVEEEDKEDVLSYHSERLAIAFALLASASSAPIRVIKNLRVCGDCHSATKLISWIYRREIIVRDRNRFHHFSDGKCSCLDYW</sequence>
<dbReference type="FunFam" id="1.25.40.10:FF:000031">
    <property type="entry name" value="Pentatricopeptide repeat-containing protein mitochondrial"/>
    <property type="match status" value="1"/>
</dbReference>
<dbReference type="Pfam" id="PF13041">
    <property type="entry name" value="PPR_2"/>
    <property type="match status" value="1"/>
</dbReference>
<dbReference type="InterPro" id="IPR002885">
    <property type="entry name" value="PPR_rpt"/>
</dbReference>
<accession>A0A6I9RBW8</accession>
<dbReference type="FunFam" id="1.25.40.10:FF:001630">
    <property type="entry name" value="Pentatricopeptide repeat-containing protein At5g43790"/>
    <property type="match status" value="1"/>
</dbReference>
<dbReference type="Pfam" id="PF14432">
    <property type="entry name" value="DYW_deaminase"/>
    <property type="match status" value="1"/>
</dbReference>
<dbReference type="Pfam" id="PF01535">
    <property type="entry name" value="PPR"/>
    <property type="match status" value="3"/>
</dbReference>
<dbReference type="Pfam" id="PF20431">
    <property type="entry name" value="E_motif"/>
    <property type="match status" value="1"/>
</dbReference>
<dbReference type="GO" id="GO:0009451">
    <property type="term" value="P:RNA modification"/>
    <property type="evidence" value="ECO:0007669"/>
    <property type="project" value="InterPro"/>
</dbReference>
<keyword evidence="4" id="KW-1185">Reference proteome</keyword>
<dbReference type="Proteomes" id="UP000504607">
    <property type="component" value="Chromosome 6"/>
</dbReference>
<dbReference type="GeneID" id="105046977"/>
<dbReference type="InterPro" id="IPR046960">
    <property type="entry name" value="PPR_At4g14850-like_plant"/>
</dbReference>
<dbReference type="PANTHER" id="PTHR47926:SF450">
    <property type="entry name" value="DYW DOMAIN-CONTAINING PROTEIN"/>
    <property type="match status" value="1"/>
</dbReference>
<organism evidence="4 5">
    <name type="scientific">Elaeis guineensis var. tenera</name>
    <name type="common">Oil palm</name>
    <dbReference type="NCBI Taxonomy" id="51953"/>
    <lineage>
        <taxon>Eukaryota</taxon>
        <taxon>Viridiplantae</taxon>
        <taxon>Streptophyta</taxon>
        <taxon>Embryophyta</taxon>
        <taxon>Tracheophyta</taxon>
        <taxon>Spermatophyta</taxon>
        <taxon>Magnoliopsida</taxon>
        <taxon>Liliopsida</taxon>
        <taxon>Arecaceae</taxon>
        <taxon>Arecoideae</taxon>
        <taxon>Cocoseae</taxon>
        <taxon>Elaeidinae</taxon>
        <taxon>Elaeis</taxon>
    </lineage>
</organism>
<gene>
    <name evidence="5" type="primary">LOC105046977</name>
</gene>
<dbReference type="Gene3D" id="1.25.40.10">
    <property type="entry name" value="Tetratricopeptide repeat domain"/>
    <property type="match status" value="3"/>
</dbReference>
<dbReference type="NCBIfam" id="TIGR00756">
    <property type="entry name" value="PPR"/>
    <property type="match status" value="2"/>
</dbReference>
<feature type="repeat" description="PPR" evidence="2">
    <location>
        <begin position="291"/>
        <end position="325"/>
    </location>
</feature>
<dbReference type="InterPro" id="IPR046849">
    <property type="entry name" value="E2_motif"/>
</dbReference>
<reference evidence="5" key="1">
    <citation type="submission" date="2025-08" db="UniProtKB">
        <authorList>
            <consortium name="RefSeq"/>
        </authorList>
    </citation>
    <scope>IDENTIFICATION</scope>
</reference>
<evidence type="ECO:0000256" key="1">
    <source>
        <dbReference type="ARBA" id="ARBA00022737"/>
    </source>
</evidence>
<dbReference type="PROSITE" id="PS51375">
    <property type="entry name" value="PPR"/>
    <property type="match status" value="1"/>
</dbReference>
<dbReference type="RefSeq" id="XP_010924031.1">
    <property type="nucleotide sequence ID" value="XM_010925729.3"/>
</dbReference>
<dbReference type="KEGG" id="egu:105046977"/>
<evidence type="ECO:0000259" key="3">
    <source>
        <dbReference type="Pfam" id="PF14432"/>
    </source>
</evidence>
<evidence type="ECO:0000256" key="2">
    <source>
        <dbReference type="PROSITE-ProRule" id="PRU00708"/>
    </source>
</evidence>
<keyword evidence="1" id="KW-0677">Repeat</keyword>